<name>K0RXT6_THAOC</name>
<keyword evidence="3" id="KW-1185">Reference proteome</keyword>
<dbReference type="EMBL" id="AGNL01041497">
    <property type="protein sequence ID" value="EJK51527.1"/>
    <property type="molecule type" value="Genomic_DNA"/>
</dbReference>
<feature type="non-terminal residue" evidence="2">
    <location>
        <position position="1"/>
    </location>
</feature>
<reference evidence="2 3" key="1">
    <citation type="journal article" date="2012" name="Genome Biol.">
        <title>Genome and low-iron response of an oceanic diatom adapted to chronic iron limitation.</title>
        <authorList>
            <person name="Lommer M."/>
            <person name="Specht M."/>
            <person name="Roy A.S."/>
            <person name="Kraemer L."/>
            <person name="Andreson R."/>
            <person name="Gutowska M.A."/>
            <person name="Wolf J."/>
            <person name="Bergner S.V."/>
            <person name="Schilhabel M.B."/>
            <person name="Klostermeier U.C."/>
            <person name="Beiko R.G."/>
            <person name="Rosenstiel P."/>
            <person name="Hippler M."/>
            <person name="Laroche J."/>
        </authorList>
    </citation>
    <scope>NUCLEOTIDE SEQUENCE [LARGE SCALE GENOMIC DNA]</scope>
    <source>
        <strain evidence="2 3">CCMP1005</strain>
    </source>
</reference>
<feature type="region of interest" description="Disordered" evidence="1">
    <location>
        <begin position="20"/>
        <end position="40"/>
    </location>
</feature>
<dbReference type="AlphaFoldDB" id="K0RXT6"/>
<gene>
    <name evidence="2" type="ORF">THAOC_29294</name>
</gene>
<accession>K0RXT6</accession>
<protein>
    <submittedName>
        <fullName evidence="2">Uncharacterized protein</fullName>
    </submittedName>
</protein>
<evidence type="ECO:0000313" key="2">
    <source>
        <dbReference type="EMBL" id="EJK51527.1"/>
    </source>
</evidence>
<sequence>FERDPGLGWADWGGQDIFMAQQGESSGSETPSLFEGVRSF</sequence>
<evidence type="ECO:0000313" key="3">
    <source>
        <dbReference type="Proteomes" id="UP000266841"/>
    </source>
</evidence>
<feature type="compositionally biased region" description="Polar residues" evidence="1">
    <location>
        <begin position="22"/>
        <end position="31"/>
    </location>
</feature>
<proteinExistence type="predicted"/>
<organism evidence="2 3">
    <name type="scientific">Thalassiosira oceanica</name>
    <name type="common">Marine diatom</name>
    <dbReference type="NCBI Taxonomy" id="159749"/>
    <lineage>
        <taxon>Eukaryota</taxon>
        <taxon>Sar</taxon>
        <taxon>Stramenopiles</taxon>
        <taxon>Ochrophyta</taxon>
        <taxon>Bacillariophyta</taxon>
        <taxon>Coscinodiscophyceae</taxon>
        <taxon>Thalassiosirophycidae</taxon>
        <taxon>Thalassiosirales</taxon>
        <taxon>Thalassiosiraceae</taxon>
        <taxon>Thalassiosira</taxon>
    </lineage>
</organism>
<comment type="caution">
    <text evidence="2">The sequence shown here is derived from an EMBL/GenBank/DDBJ whole genome shotgun (WGS) entry which is preliminary data.</text>
</comment>
<dbReference type="Proteomes" id="UP000266841">
    <property type="component" value="Unassembled WGS sequence"/>
</dbReference>
<evidence type="ECO:0000256" key="1">
    <source>
        <dbReference type="SAM" id="MobiDB-lite"/>
    </source>
</evidence>